<protein>
    <submittedName>
        <fullName evidence="1">27953_t:CDS:1</fullName>
    </submittedName>
</protein>
<gene>
    <name evidence="1" type="ORF">RPERSI_LOCUS35258</name>
</gene>
<proteinExistence type="predicted"/>
<dbReference type="EMBL" id="CAJVQC010162004">
    <property type="protein sequence ID" value="CAG8848713.1"/>
    <property type="molecule type" value="Genomic_DNA"/>
</dbReference>
<name>A0ACA9STX9_9GLOM</name>
<accession>A0ACA9STX9</accession>
<evidence type="ECO:0000313" key="1">
    <source>
        <dbReference type="EMBL" id="CAG8848713.1"/>
    </source>
</evidence>
<comment type="caution">
    <text evidence="1">The sequence shown here is derived from an EMBL/GenBank/DDBJ whole genome shotgun (WGS) entry which is preliminary data.</text>
</comment>
<keyword evidence="2" id="KW-1185">Reference proteome</keyword>
<evidence type="ECO:0000313" key="2">
    <source>
        <dbReference type="Proteomes" id="UP000789920"/>
    </source>
</evidence>
<feature type="non-terminal residue" evidence="1">
    <location>
        <position position="142"/>
    </location>
</feature>
<dbReference type="Proteomes" id="UP000789920">
    <property type="component" value="Unassembled WGS sequence"/>
</dbReference>
<reference evidence="1" key="1">
    <citation type="submission" date="2021-06" db="EMBL/GenBank/DDBJ databases">
        <authorList>
            <person name="Kallberg Y."/>
            <person name="Tangrot J."/>
            <person name="Rosling A."/>
        </authorList>
    </citation>
    <scope>NUCLEOTIDE SEQUENCE</scope>
    <source>
        <strain evidence="1">MA461A</strain>
    </source>
</reference>
<sequence length="142" mass="16794">MNEKQIIVRLPAYVSEEDIINFYCTLKLMYTKKWDFELADNLAKGVGCLSVCCEIGFHEGIEACWKWLVRKCNRDKNSEMMKLLIETYPNLHEQFTHQVERDGYSSDSKLSRNTSKRRSRRNNWSKHLCQRTDSYDSDPSNN</sequence>
<organism evidence="1 2">
    <name type="scientific">Racocetra persica</name>
    <dbReference type="NCBI Taxonomy" id="160502"/>
    <lineage>
        <taxon>Eukaryota</taxon>
        <taxon>Fungi</taxon>
        <taxon>Fungi incertae sedis</taxon>
        <taxon>Mucoromycota</taxon>
        <taxon>Glomeromycotina</taxon>
        <taxon>Glomeromycetes</taxon>
        <taxon>Diversisporales</taxon>
        <taxon>Gigasporaceae</taxon>
        <taxon>Racocetra</taxon>
    </lineage>
</organism>